<accession>A0A2P6PR65</accession>
<dbReference type="EMBL" id="PDCK01000044">
    <property type="protein sequence ID" value="PRQ24396.1"/>
    <property type="molecule type" value="Genomic_DNA"/>
</dbReference>
<gene>
    <name evidence="2" type="ORF">RchiOBHm_Chr6g0271971</name>
</gene>
<evidence type="ECO:0000256" key="1">
    <source>
        <dbReference type="SAM" id="Phobius"/>
    </source>
</evidence>
<name>A0A2P6PR65_ROSCH</name>
<keyword evidence="1" id="KW-0472">Membrane</keyword>
<keyword evidence="1" id="KW-1133">Transmembrane helix</keyword>
<dbReference type="Gramene" id="PRQ24396">
    <property type="protein sequence ID" value="PRQ24396"/>
    <property type="gene ID" value="RchiOBHm_Chr6g0271971"/>
</dbReference>
<reference evidence="2 3" key="1">
    <citation type="journal article" date="2018" name="Nat. Genet.">
        <title>The Rosa genome provides new insights in the design of modern roses.</title>
        <authorList>
            <person name="Bendahmane M."/>
        </authorList>
    </citation>
    <scope>NUCLEOTIDE SEQUENCE [LARGE SCALE GENOMIC DNA]</scope>
    <source>
        <strain evidence="3">cv. Old Blush</strain>
    </source>
</reference>
<protein>
    <submittedName>
        <fullName evidence="2">Uncharacterized protein</fullName>
    </submittedName>
</protein>
<comment type="caution">
    <text evidence="2">The sequence shown here is derived from an EMBL/GenBank/DDBJ whole genome shotgun (WGS) entry which is preliminary data.</text>
</comment>
<evidence type="ECO:0000313" key="2">
    <source>
        <dbReference type="EMBL" id="PRQ24396.1"/>
    </source>
</evidence>
<organism evidence="2 3">
    <name type="scientific">Rosa chinensis</name>
    <name type="common">China rose</name>
    <dbReference type="NCBI Taxonomy" id="74649"/>
    <lineage>
        <taxon>Eukaryota</taxon>
        <taxon>Viridiplantae</taxon>
        <taxon>Streptophyta</taxon>
        <taxon>Embryophyta</taxon>
        <taxon>Tracheophyta</taxon>
        <taxon>Spermatophyta</taxon>
        <taxon>Magnoliopsida</taxon>
        <taxon>eudicotyledons</taxon>
        <taxon>Gunneridae</taxon>
        <taxon>Pentapetalae</taxon>
        <taxon>rosids</taxon>
        <taxon>fabids</taxon>
        <taxon>Rosales</taxon>
        <taxon>Rosaceae</taxon>
        <taxon>Rosoideae</taxon>
        <taxon>Rosoideae incertae sedis</taxon>
        <taxon>Rosa</taxon>
    </lineage>
</organism>
<evidence type="ECO:0000313" key="3">
    <source>
        <dbReference type="Proteomes" id="UP000238479"/>
    </source>
</evidence>
<keyword evidence="3" id="KW-1185">Reference proteome</keyword>
<keyword evidence="1" id="KW-0812">Transmembrane</keyword>
<proteinExistence type="predicted"/>
<feature type="transmembrane region" description="Helical" evidence="1">
    <location>
        <begin position="32"/>
        <end position="56"/>
    </location>
</feature>
<dbReference type="AlphaFoldDB" id="A0A2P6PR65"/>
<dbReference type="Proteomes" id="UP000238479">
    <property type="component" value="Chromosome 6"/>
</dbReference>
<sequence>MPLSIFCSINELIPLDTSLQLEVYSISLLSRIYSFLLLGASYLLISVSSLCSILYWNDIFFCFDFGRSRSNRFFLKKILF</sequence>